<reference evidence="13 14" key="1">
    <citation type="submission" date="2024-03" db="EMBL/GenBank/DDBJ databases">
        <authorList>
            <consortium name="ELIXIR-Norway"/>
            <consortium name="Elixir Norway"/>
        </authorList>
    </citation>
    <scope>NUCLEOTIDE SEQUENCE [LARGE SCALE GENOMIC DNA]</scope>
</reference>
<dbReference type="EC" id="3.4.21.105" evidence="10"/>
<feature type="transmembrane region" description="Helical" evidence="10">
    <location>
        <begin position="150"/>
        <end position="167"/>
    </location>
</feature>
<comment type="subcellular location">
    <subcellularLocation>
        <location evidence="2 10">Membrane</location>
        <topology evidence="2 10">Multi-pass membrane protein</topology>
    </subcellularLocation>
</comment>
<feature type="transmembrane region" description="Helical" evidence="10">
    <location>
        <begin position="395"/>
        <end position="416"/>
    </location>
</feature>
<dbReference type="EMBL" id="OZ023702">
    <property type="protein sequence ID" value="CAK9858128.1"/>
    <property type="molecule type" value="Genomic_DNA"/>
</dbReference>
<evidence type="ECO:0000313" key="13">
    <source>
        <dbReference type="EMBL" id="CAK9858128.1"/>
    </source>
</evidence>
<dbReference type="Gene3D" id="1.20.1540.10">
    <property type="entry name" value="Rhomboid-like"/>
    <property type="match status" value="1"/>
</dbReference>
<comment type="function">
    <text evidence="10">Serine protease involved in intramembrane proteolysis.</text>
</comment>
<comment type="similarity">
    <text evidence="3 10">Belongs to the peptidase S54 family.</text>
</comment>
<feature type="region of interest" description="Disordered" evidence="11">
    <location>
        <begin position="51"/>
        <end position="78"/>
    </location>
</feature>
<keyword evidence="7 10" id="KW-0720">Serine protease</keyword>
<sequence length="492" mass="54170">MKGKMRKGSPRGQPSPTVPFDSFRKRQAIGVPPTANELACVYDYRERRREQDLMGSKHSSRSGSGEIPMSQSTQIGLYGSPLRTSHTYAPTQYTSPVRASVDRPVYMAGGGFDVPALQIPHVNSGNIQSPGLAEIQYFGRDSEDQRNMPWLTPVLAITHVIVFIMTMRHNNCPANLSLEGRCILPLLRGFAFQPLTENPLLGASANKLLELGALESELVTKAHEGWRLVCSLWLQAGLFHLVGNLLGVLVIGIPLERRLGYMKVTLTYITSGFAGNVLSALFVHGRVSVGASGAFMGLLGATMSSILTNWKLYPRRTPSLVAVIFFGAINLAFGLMPLVDNFMHIGGATAGFLLGNLMMIRPEFGWITRRCFPAIIYDTDDMPIKSTKHAILKNAVWIISLILFLSAITAGLLALFQEMDVEKGCSWCKYMTCVPTHLWKCYGNQEMGCFPLSYQGYLRIMCANNVTHDWPAVANFDPTTPQVQGLCIKSCV</sequence>
<dbReference type="Pfam" id="PF01694">
    <property type="entry name" value="Rhomboid"/>
    <property type="match status" value="1"/>
</dbReference>
<feature type="transmembrane region" description="Helical" evidence="10">
    <location>
        <begin position="265"/>
        <end position="283"/>
    </location>
</feature>
<comment type="catalytic activity">
    <reaction evidence="1 10">
        <text>Cleaves type-1 transmembrane domains using a catalytic dyad composed of serine and histidine that are contributed by different transmembrane domains.</text>
        <dbReference type="EC" id="3.4.21.105"/>
    </reaction>
</comment>
<evidence type="ECO:0000256" key="11">
    <source>
        <dbReference type="SAM" id="MobiDB-lite"/>
    </source>
</evidence>
<dbReference type="PANTHER" id="PTHR22936">
    <property type="entry name" value="RHOMBOID-RELATED"/>
    <property type="match status" value="1"/>
</dbReference>
<evidence type="ECO:0000256" key="7">
    <source>
        <dbReference type="ARBA" id="ARBA00022825"/>
    </source>
</evidence>
<evidence type="ECO:0000256" key="10">
    <source>
        <dbReference type="RuleBase" id="RU362115"/>
    </source>
</evidence>
<accession>A0ABP1A6I8</accession>
<evidence type="ECO:0000256" key="5">
    <source>
        <dbReference type="ARBA" id="ARBA00022692"/>
    </source>
</evidence>
<feature type="transmembrane region" description="Helical" evidence="10">
    <location>
        <begin position="289"/>
        <end position="307"/>
    </location>
</feature>
<feature type="domain" description="Peptidase S54 rhomboid" evidence="12">
    <location>
        <begin position="223"/>
        <end position="358"/>
    </location>
</feature>
<name>A0ABP1A6I8_9BRYO</name>
<proteinExistence type="inferred from homology"/>
<keyword evidence="4 10" id="KW-0645">Protease</keyword>
<organism evidence="13 14">
    <name type="scientific">Sphagnum jensenii</name>
    <dbReference type="NCBI Taxonomy" id="128206"/>
    <lineage>
        <taxon>Eukaryota</taxon>
        <taxon>Viridiplantae</taxon>
        <taxon>Streptophyta</taxon>
        <taxon>Embryophyta</taxon>
        <taxon>Bryophyta</taxon>
        <taxon>Sphagnophytina</taxon>
        <taxon>Sphagnopsida</taxon>
        <taxon>Sphagnales</taxon>
        <taxon>Sphagnaceae</taxon>
        <taxon>Sphagnum</taxon>
    </lineage>
</organism>
<evidence type="ECO:0000259" key="12">
    <source>
        <dbReference type="Pfam" id="PF01694"/>
    </source>
</evidence>
<evidence type="ECO:0000256" key="2">
    <source>
        <dbReference type="ARBA" id="ARBA00004141"/>
    </source>
</evidence>
<dbReference type="InterPro" id="IPR022764">
    <property type="entry name" value="Peptidase_S54_rhomboid_dom"/>
</dbReference>
<keyword evidence="9 10" id="KW-0472">Membrane</keyword>
<feature type="region of interest" description="Disordered" evidence="11">
    <location>
        <begin position="1"/>
        <end position="29"/>
    </location>
</feature>
<feature type="transmembrane region" description="Helical" evidence="10">
    <location>
        <begin position="342"/>
        <end position="360"/>
    </location>
</feature>
<protein>
    <recommendedName>
        <fullName evidence="10">RHOMBOID-like protein</fullName>
        <ecNumber evidence="10">3.4.21.105</ecNumber>
    </recommendedName>
</protein>
<evidence type="ECO:0000256" key="9">
    <source>
        <dbReference type="ARBA" id="ARBA00023136"/>
    </source>
</evidence>
<gene>
    <name evidence="13" type="ORF">CSSPJE1EN2_LOCUS1123</name>
</gene>
<evidence type="ECO:0000256" key="6">
    <source>
        <dbReference type="ARBA" id="ARBA00022801"/>
    </source>
</evidence>
<dbReference type="InterPro" id="IPR035952">
    <property type="entry name" value="Rhomboid-like_sf"/>
</dbReference>
<keyword evidence="5 10" id="KW-0812">Transmembrane</keyword>
<keyword evidence="14" id="KW-1185">Reference proteome</keyword>
<feature type="transmembrane region" description="Helical" evidence="10">
    <location>
        <begin position="232"/>
        <end position="253"/>
    </location>
</feature>
<dbReference type="Proteomes" id="UP001497522">
    <property type="component" value="Chromosome 1"/>
</dbReference>
<keyword evidence="8 10" id="KW-1133">Transmembrane helix</keyword>
<dbReference type="SUPFAM" id="SSF144091">
    <property type="entry name" value="Rhomboid-like"/>
    <property type="match status" value="1"/>
</dbReference>
<evidence type="ECO:0000256" key="3">
    <source>
        <dbReference type="ARBA" id="ARBA00009045"/>
    </source>
</evidence>
<evidence type="ECO:0000313" key="14">
    <source>
        <dbReference type="Proteomes" id="UP001497522"/>
    </source>
</evidence>
<dbReference type="PANTHER" id="PTHR22936:SF69">
    <property type="entry name" value="RHOMBOID-LIKE PROTEIN"/>
    <property type="match status" value="1"/>
</dbReference>
<evidence type="ECO:0000256" key="1">
    <source>
        <dbReference type="ARBA" id="ARBA00000156"/>
    </source>
</evidence>
<evidence type="ECO:0000256" key="4">
    <source>
        <dbReference type="ARBA" id="ARBA00022670"/>
    </source>
</evidence>
<feature type="transmembrane region" description="Helical" evidence="10">
    <location>
        <begin position="319"/>
        <end position="336"/>
    </location>
</feature>
<dbReference type="InterPro" id="IPR002610">
    <property type="entry name" value="Peptidase_S54_rhomboid-like"/>
</dbReference>
<keyword evidence="6 10" id="KW-0378">Hydrolase</keyword>
<evidence type="ECO:0000256" key="8">
    <source>
        <dbReference type="ARBA" id="ARBA00022989"/>
    </source>
</evidence>